<dbReference type="Proteomes" id="UP000003022">
    <property type="component" value="Unassembled WGS sequence"/>
</dbReference>
<evidence type="ECO:0000313" key="7">
    <source>
        <dbReference type="EMBL" id="EGG47227.1"/>
    </source>
</evidence>
<dbReference type="eggNOG" id="COG1131">
    <property type="taxonomic scope" value="Bacteria"/>
</dbReference>
<dbReference type="STRING" id="996637.SGM_2514"/>
<dbReference type="SMART" id="SM00382">
    <property type="entry name" value="AAA"/>
    <property type="match status" value="1"/>
</dbReference>
<dbReference type="PANTHER" id="PTHR43335">
    <property type="entry name" value="ABC TRANSPORTER, ATP-BINDING PROTEIN"/>
    <property type="match status" value="1"/>
</dbReference>
<dbReference type="InterPro" id="IPR027417">
    <property type="entry name" value="P-loop_NTPase"/>
</dbReference>
<protein>
    <submittedName>
        <fullName evidence="7">ABC transporter ATP-binding protein</fullName>
    </submittedName>
</protein>
<evidence type="ECO:0000313" key="8">
    <source>
        <dbReference type="Proteomes" id="UP000003022"/>
    </source>
</evidence>
<comment type="similarity">
    <text evidence="1">Belongs to the ABC transporter superfamily.</text>
</comment>
<dbReference type="CDD" id="cd03264">
    <property type="entry name" value="ABC_drug_resistance_like"/>
    <property type="match status" value="1"/>
</dbReference>
<evidence type="ECO:0000256" key="2">
    <source>
        <dbReference type="ARBA" id="ARBA00022448"/>
    </source>
</evidence>
<dbReference type="SUPFAM" id="SSF52540">
    <property type="entry name" value="P-loop containing nucleoside triphosphate hydrolases"/>
    <property type="match status" value="1"/>
</dbReference>
<comment type="caution">
    <text evidence="7">The sequence shown here is derived from an EMBL/GenBank/DDBJ whole genome shotgun (WGS) entry which is preliminary data.</text>
</comment>
<dbReference type="Pfam" id="PF00005">
    <property type="entry name" value="ABC_tran"/>
    <property type="match status" value="1"/>
</dbReference>
<dbReference type="GO" id="GO:0016887">
    <property type="term" value="F:ATP hydrolysis activity"/>
    <property type="evidence" value="ECO:0007669"/>
    <property type="project" value="InterPro"/>
</dbReference>
<evidence type="ECO:0000259" key="6">
    <source>
        <dbReference type="PROSITE" id="PS50893"/>
    </source>
</evidence>
<dbReference type="EMBL" id="AEYX01000033">
    <property type="protein sequence ID" value="EGG47227.1"/>
    <property type="molecule type" value="Genomic_DNA"/>
</dbReference>
<evidence type="ECO:0000256" key="3">
    <source>
        <dbReference type="ARBA" id="ARBA00022741"/>
    </source>
</evidence>
<keyword evidence="8" id="KW-1185">Reference proteome</keyword>
<sequence length="312" mass="33472">MTHAPGEPVPRSHRWTGDSGDPADEEDEEDETDEADDDKKGPRMTPAVSAADLAPTAYAWQIRATGLKVRAGRKRMAVDGLDLSLGTGVHGLLGPNGAGKTTLIRALATVLRPAGGTLELLGEPVGGGGEYRALRRRIGYLPQEFGYYKRFTVREFVEYMAWLKEVPKRDIPAAVQRAVERVGLADRADTRMKTLSGGMVRRVGIAQALVNDPAVLLLDEPTVGLDPAQRLRFRELLQELGTDTCVVVSTHLVEDVGAACTHVVLLAEGRLVFRGTPKELAAAGGPEHVGDSPLERGYSALLQGPGRDGGAW</sequence>
<name>F3NHA0_9ACTN</name>
<dbReference type="InterPro" id="IPR003439">
    <property type="entry name" value="ABC_transporter-like_ATP-bd"/>
</dbReference>
<feature type="region of interest" description="Disordered" evidence="5">
    <location>
        <begin position="1"/>
        <end position="48"/>
    </location>
</feature>
<feature type="domain" description="ABC transporter" evidence="6">
    <location>
        <begin position="62"/>
        <end position="293"/>
    </location>
</feature>
<feature type="compositionally biased region" description="Acidic residues" evidence="5">
    <location>
        <begin position="21"/>
        <end position="36"/>
    </location>
</feature>
<keyword evidence="2" id="KW-0813">Transport</keyword>
<dbReference type="Gene3D" id="3.40.50.300">
    <property type="entry name" value="P-loop containing nucleotide triphosphate hydrolases"/>
    <property type="match status" value="1"/>
</dbReference>
<dbReference type="InterPro" id="IPR003593">
    <property type="entry name" value="AAA+_ATPase"/>
</dbReference>
<gene>
    <name evidence="7" type="ORF">SGM_2514</name>
</gene>
<dbReference type="PROSITE" id="PS50893">
    <property type="entry name" value="ABC_TRANSPORTER_2"/>
    <property type="match status" value="1"/>
</dbReference>
<accession>F3NHA0</accession>
<dbReference type="GO" id="GO:0005524">
    <property type="term" value="F:ATP binding"/>
    <property type="evidence" value="ECO:0007669"/>
    <property type="project" value="UniProtKB-KW"/>
</dbReference>
<evidence type="ECO:0000256" key="5">
    <source>
        <dbReference type="SAM" id="MobiDB-lite"/>
    </source>
</evidence>
<keyword evidence="3" id="KW-0547">Nucleotide-binding</keyword>
<evidence type="ECO:0000256" key="1">
    <source>
        <dbReference type="ARBA" id="ARBA00005417"/>
    </source>
</evidence>
<organism evidence="7 8">
    <name type="scientific">Streptomyces griseoaurantiacus M045</name>
    <dbReference type="NCBI Taxonomy" id="996637"/>
    <lineage>
        <taxon>Bacteria</taxon>
        <taxon>Bacillati</taxon>
        <taxon>Actinomycetota</taxon>
        <taxon>Actinomycetes</taxon>
        <taxon>Kitasatosporales</taxon>
        <taxon>Streptomycetaceae</taxon>
        <taxon>Streptomyces</taxon>
        <taxon>Streptomyces aurantiacus group</taxon>
    </lineage>
</organism>
<dbReference type="PANTHER" id="PTHR43335:SF2">
    <property type="entry name" value="ABC TRANSPORTER, ATP-BINDING PROTEIN"/>
    <property type="match status" value="1"/>
</dbReference>
<evidence type="ECO:0000256" key="4">
    <source>
        <dbReference type="ARBA" id="ARBA00022840"/>
    </source>
</evidence>
<proteinExistence type="inferred from homology"/>
<keyword evidence="4 7" id="KW-0067">ATP-binding</keyword>
<reference evidence="7 8" key="1">
    <citation type="journal article" date="2011" name="J. Bacteriol.">
        <title>Draft genome sequence of the marine bacterium Streptomyces griseoaurantiacus M045, which produces novel manumycin-type antibiotics with a pABA core component.</title>
        <authorList>
            <person name="Li F."/>
            <person name="Jiang P."/>
            <person name="Zheng H."/>
            <person name="Wang S."/>
            <person name="Zhao G."/>
            <person name="Qin S."/>
            <person name="Liu Z."/>
        </authorList>
    </citation>
    <scope>NUCLEOTIDE SEQUENCE [LARGE SCALE GENOMIC DNA]</scope>
    <source>
        <strain evidence="7 8">M045</strain>
    </source>
</reference>
<dbReference type="AlphaFoldDB" id="F3NHA0"/>